<comment type="similarity">
    <text evidence="11">Belongs to the PRA-CH family.</text>
</comment>
<evidence type="ECO:0000256" key="1">
    <source>
        <dbReference type="ARBA" id="ARBA00000024"/>
    </source>
</evidence>
<dbReference type="OrthoDB" id="9795769at2"/>
<comment type="cofactor">
    <cofactor evidence="11">
        <name>Zn(2+)</name>
        <dbReference type="ChEBI" id="CHEBI:29105"/>
    </cofactor>
    <text evidence="11">Binds 1 zinc ion per subunit.</text>
</comment>
<dbReference type="EMBL" id="FOVR01000013">
    <property type="protein sequence ID" value="SFO80442.1"/>
    <property type="molecule type" value="Genomic_DNA"/>
</dbReference>
<comment type="pathway">
    <text evidence="3 11">Amino-acid biosynthesis; L-histidine biosynthesis; L-histidine from 5-phospho-alpha-D-ribose 1-diphosphate: step 3/9.</text>
</comment>
<feature type="binding site" evidence="11">
    <location>
        <position position="119"/>
    </location>
    <ligand>
        <name>Zn(2+)</name>
        <dbReference type="ChEBI" id="CHEBI:29105"/>
        <note>ligand shared between dimeric partners</note>
    </ligand>
</feature>
<dbReference type="InterPro" id="IPR002496">
    <property type="entry name" value="PRib_AMP_CycHydrolase_dom"/>
</dbReference>
<dbReference type="GO" id="GO:0004636">
    <property type="term" value="F:phosphoribosyl-ATP diphosphatase activity"/>
    <property type="evidence" value="ECO:0007669"/>
    <property type="project" value="UniProtKB-EC"/>
</dbReference>
<dbReference type="GO" id="GO:0004635">
    <property type="term" value="F:phosphoribosyl-AMP cyclohydrolase activity"/>
    <property type="evidence" value="ECO:0007669"/>
    <property type="project" value="UniProtKB-UniRule"/>
</dbReference>
<comment type="pathway">
    <text evidence="4">Amino-acid biosynthesis; L-histidine biosynthesis; L-histidine from 5-phospho-alpha-D-ribose 1-diphosphate: step 2/9.</text>
</comment>
<evidence type="ECO:0000256" key="11">
    <source>
        <dbReference type="HAMAP-Rule" id="MF_01021"/>
    </source>
</evidence>
<dbReference type="HAMAP" id="MF_01021">
    <property type="entry name" value="HisI"/>
    <property type="match status" value="1"/>
</dbReference>
<feature type="binding site" evidence="11">
    <location>
        <position position="94"/>
    </location>
    <ligand>
        <name>Zn(2+)</name>
        <dbReference type="ChEBI" id="CHEBI:29105"/>
        <note>ligand shared between dimeric partners</note>
    </ligand>
</feature>
<dbReference type="UniPathway" id="UPA00031">
    <property type="reaction ID" value="UER00008"/>
</dbReference>
<evidence type="ECO:0000313" key="14">
    <source>
        <dbReference type="Proteomes" id="UP000199236"/>
    </source>
</evidence>
<keyword evidence="14" id="KW-1185">Reference proteome</keyword>
<dbReference type="Pfam" id="PF01502">
    <property type="entry name" value="PRA-CH"/>
    <property type="match status" value="1"/>
</dbReference>
<comment type="catalytic activity">
    <reaction evidence="1 11">
        <text>1-(5-phospho-beta-D-ribosyl)-5'-AMP + H2O = 1-(5-phospho-beta-D-ribosyl)-5-[(5-phospho-beta-D-ribosylamino)methylideneamino]imidazole-4-carboxamide</text>
        <dbReference type="Rhea" id="RHEA:20049"/>
        <dbReference type="ChEBI" id="CHEBI:15377"/>
        <dbReference type="ChEBI" id="CHEBI:58435"/>
        <dbReference type="ChEBI" id="CHEBI:59457"/>
        <dbReference type="EC" id="3.5.4.19"/>
    </reaction>
</comment>
<evidence type="ECO:0000256" key="3">
    <source>
        <dbReference type="ARBA" id="ARBA00005169"/>
    </source>
</evidence>
<dbReference type="FunFam" id="3.10.20.810:FF:000001">
    <property type="entry name" value="Histidine biosynthesis bifunctional protein HisIE"/>
    <property type="match status" value="1"/>
</dbReference>
<evidence type="ECO:0000256" key="2">
    <source>
        <dbReference type="ARBA" id="ARBA00001460"/>
    </source>
</evidence>
<dbReference type="AlphaFoldDB" id="A0A1I5K5W1"/>
<dbReference type="InterPro" id="IPR026660">
    <property type="entry name" value="PRA-CH"/>
</dbReference>
<feature type="binding site" evidence="11">
    <location>
        <position position="95"/>
    </location>
    <ligand>
        <name>Mg(2+)</name>
        <dbReference type="ChEBI" id="CHEBI:18420"/>
    </ligand>
</feature>
<keyword evidence="7 11" id="KW-0963">Cytoplasm</keyword>
<dbReference type="RefSeq" id="WP_090074907.1">
    <property type="nucleotide sequence ID" value="NZ_FOVR01000013.1"/>
</dbReference>
<sequence>MTSPFATRTGKSNDEIELGTDFAPKFDEKGLIACIVTDSDSGDVVMFAYMNAESLQLTLETKEAHYWSRSRQELWHKGATSGNVQDVIELRTDCDQDAIWIMVRTRGATANCHQGYKSCFYRSAELKNGAPHLTFKEDKPLFDPKDVYK</sequence>
<keyword evidence="8 11" id="KW-0028">Amino-acid biosynthesis</keyword>
<proteinExistence type="inferred from homology"/>
<dbReference type="GO" id="GO:0005737">
    <property type="term" value="C:cytoplasm"/>
    <property type="evidence" value="ECO:0007669"/>
    <property type="project" value="UniProtKB-SubCell"/>
</dbReference>
<dbReference type="STRING" id="655353.SAMN04488056_11345"/>
<dbReference type="InterPro" id="IPR038019">
    <property type="entry name" value="PRib_AMP_CycHydrolase_sf"/>
</dbReference>
<organism evidence="13 14">
    <name type="scientific">Cohaesibacter marisflavi</name>
    <dbReference type="NCBI Taxonomy" id="655353"/>
    <lineage>
        <taxon>Bacteria</taxon>
        <taxon>Pseudomonadati</taxon>
        <taxon>Pseudomonadota</taxon>
        <taxon>Alphaproteobacteria</taxon>
        <taxon>Hyphomicrobiales</taxon>
        <taxon>Cohaesibacteraceae</taxon>
    </lineage>
</organism>
<comment type="similarity">
    <text evidence="6">In the N-terminal section; belongs to the PRA-CH family.</text>
</comment>
<feature type="binding site" evidence="11">
    <location>
        <position position="97"/>
    </location>
    <ligand>
        <name>Mg(2+)</name>
        <dbReference type="ChEBI" id="CHEBI:18420"/>
    </ligand>
</feature>
<comment type="function">
    <text evidence="11">Catalyzes the hydrolysis of the adenine ring of phosphoribosyl-AMP.</text>
</comment>
<dbReference type="GO" id="GO:0000105">
    <property type="term" value="P:L-histidine biosynthetic process"/>
    <property type="evidence" value="ECO:0007669"/>
    <property type="project" value="UniProtKB-UniRule"/>
</dbReference>
<dbReference type="GO" id="GO:0008270">
    <property type="term" value="F:zinc ion binding"/>
    <property type="evidence" value="ECO:0007669"/>
    <property type="project" value="UniProtKB-UniRule"/>
</dbReference>
<keyword evidence="10 11" id="KW-0368">Histidine biosynthesis</keyword>
<comment type="catalytic activity">
    <reaction evidence="2">
        <text>1-(5-phospho-beta-D-ribosyl)-ATP + H2O = 1-(5-phospho-beta-D-ribosyl)-5'-AMP + diphosphate + H(+)</text>
        <dbReference type="Rhea" id="RHEA:22828"/>
        <dbReference type="ChEBI" id="CHEBI:15377"/>
        <dbReference type="ChEBI" id="CHEBI:15378"/>
        <dbReference type="ChEBI" id="CHEBI:33019"/>
        <dbReference type="ChEBI" id="CHEBI:59457"/>
        <dbReference type="ChEBI" id="CHEBI:73183"/>
        <dbReference type="EC" id="3.6.1.31"/>
    </reaction>
</comment>
<feature type="domain" description="Phosphoribosyl-AMP cyclohydrolase" evidence="12">
    <location>
        <begin position="46"/>
        <end position="121"/>
    </location>
</feature>
<protein>
    <recommendedName>
        <fullName evidence="11">Phosphoribosyl-AMP cyclohydrolase</fullName>
        <shortName evidence="11">PRA-CH</shortName>
        <ecNumber evidence="11">3.5.4.19</ecNumber>
    </recommendedName>
</protein>
<comment type="subcellular location">
    <subcellularLocation>
        <location evidence="11">Cytoplasm</location>
    </subcellularLocation>
</comment>
<accession>A0A1I5K5W1</accession>
<keyword evidence="11" id="KW-0460">Magnesium</keyword>
<evidence type="ECO:0000256" key="10">
    <source>
        <dbReference type="ARBA" id="ARBA00023102"/>
    </source>
</evidence>
<comment type="subunit">
    <text evidence="11">Homodimer.</text>
</comment>
<evidence type="ECO:0000256" key="7">
    <source>
        <dbReference type="ARBA" id="ARBA00022490"/>
    </source>
</evidence>
<gene>
    <name evidence="11" type="primary">hisI</name>
    <name evidence="13" type="ORF">SAMN04488056_11345</name>
</gene>
<keyword evidence="9 11" id="KW-0378">Hydrolase</keyword>
<evidence type="ECO:0000259" key="12">
    <source>
        <dbReference type="Pfam" id="PF01502"/>
    </source>
</evidence>
<evidence type="ECO:0000256" key="4">
    <source>
        <dbReference type="ARBA" id="ARBA00005204"/>
    </source>
</evidence>
<evidence type="ECO:0000256" key="6">
    <source>
        <dbReference type="ARBA" id="ARBA00008299"/>
    </source>
</evidence>
<keyword evidence="11" id="KW-0479">Metal-binding</keyword>
<dbReference type="SUPFAM" id="SSF141734">
    <property type="entry name" value="HisI-like"/>
    <property type="match status" value="1"/>
</dbReference>
<keyword evidence="11" id="KW-0862">Zinc</keyword>
<evidence type="ECO:0000256" key="9">
    <source>
        <dbReference type="ARBA" id="ARBA00022801"/>
    </source>
</evidence>
<dbReference type="GO" id="GO:0000287">
    <property type="term" value="F:magnesium ion binding"/>
    <property type="evidence" value="ECO:0007669"/>
    <property type="project" value="UniProtKB-UniRule"/>
</dbReference>
<name>A0A1I5K5W1_9HYPH</name>
<dbReference type="Proteomes" id="UP000199236">
    <property type="component" value="Unassembled WGS sequence"/>
</dbReference>
<evidence type="ECO:0000256" key="8">
    <source>
        <dbReference type="ARBA" id="ARBA00022605"/>
    </source>
</evidence>
<dbReference type="PANTHER" id="PTHR42945:SF1">
    <property type="entry name" value="HISTIDINE BIOSYNTHESIS BIFUNCTIONAL PROTEIN HIS7"/>
    <property type="match status" value="1"/>
</dbReference>
<evidence type="ECO:0000313" key="13">
    <source>
        <dbReference type="EMBL" id="SFO80442.1"/>
    </source>
</evidence>
<dbReference type="Gene3D" id="3.10.20.810">
    <property type="entry name" value="Phosphoribosyl-AMP cyclohydrolase"/>
    <property type="match status" value="1"/>
</dbReference>
<comment type="cofactor">
    <cofactor evidence="11">
        <name>Mg(2+)</name>
        <dbReference type="ChEBI" id="CHEBI:18420"/>
    </cofactor>
    <text evidence="11">Binds 1 Mg(2+) ion per subunit.</text>
</comment>
<feature type="binding site" evidence="11">
    <location>
        <position position="93"/>
    </location>
    <ligand>
        <name>Mg(2+)</name>
        <dbReference type="ChEBI" id="CHEBI:18420"/>
    </ligand>
</feature>
<evidence type="ECO:0000256" key="5">
    <source>
        <dbReference type="ARBA" id="ARBA00007731"/>
    </source>
</evidence>
<dbReference type="NCBIfam" id="NF000768">
    <property type="entry name" value="PRK00051.1"/>
    <property type="match status" value="1"/>
</dbReference>
<reference evidence="13 14" key="1">
    <citation type="submission" date="2016-10" db="EMBL/GenBank/DDBJ databases">
        <authorList>
            <person name="de Groot N.N."/>
        </authorList>
    </citation>
    <scope>NUCLEOTIDE SEQUENCE [LARGE SCALE GENOMIC DNA]</scope>
    <source>
        <strain evidence="13 14">CGMCC 1.9157</strain>
    </source>
</reference>
<dbReference type="PANTHER" id="PTHR42945">
    <property type="entry name" value="HISTIDINE BIOSYNTHESIS BIFUNCTIONAL PROTEIN"/>
    <property type="match status" value="1"/>
</dbReference>
<dbReference type="EC" id="3.5.4.19" evidence="11"/>
<comment type="similarity">
    <text evidence="5">In the C-terminal section; belongs to the PRA-PH family.</text>
</comment>
<feature type="binding site" evidence="11">
    <location>
        <position position="112"/>
    </location>
    <ligand>
        <name>Zn(2+)</name>
        <dbReference type="ChEBI" id="CHEBI:29105"/>
        <note>ligand shared between dimeric partners</note>
    </ligand>
</feature>